<dbReference type="EMBL" id="GBRH01243415">
    <property type="protein sequence ID" value="JAD54480.1"/>
    <property type="molecule type" value="Transcribed_RNA"/>
</dbReference>
<accession>A0A0A9AZX0</accession>
<reference evidence="1" key="1">
    <citation type="submission" date="2014-09" db="EMBL/GenBank/DDBJ databases">
        <authorList>
            <person name="Magalhaes I.L.F."/>
            <person name="Oliveira U."/>
            <person name="Santos F.R."/>
            <person name="Vidigal T.H.D.A."/>
            <person name="Brescovit A.D."/>
            <person name="Santos A.J."/>
        </authorList>
    </citation>
    <scope>NUCLEOTIDE SEQUENCE</scope>
    <source>
        <tissue evidence="1">Shoot tissue taken approximately 20 cm above the soil surface</tissue>
    </source>
</reference>
<protein>
    <submittedName>
        <fullName evidence="1">Uncharacterized protein</fullName>
    </submittedName>
</protein>
<proteinExistence type="predicted"/>
<reference evidence="1" key="2">
    <citation type="journal article" date="2015" name="Data Brief">
        <title>Shoot transcriptome of the giant reed, Arundo donax.</title>
        <authorList>
            <person name="Barrero R.A."/>
            <person name="Guerrero F.D."/>
            <person name="Moolhuijzen P."/>
            <person name="Goolsby J.A."/>
            <person name="Tidwell J."/>
            <person name="Bellgard S.E."/>
            <person name="Bellgard M.I."/>
        </authorList>
    </citation>
    <scope>NUCLEOTIDE SEQUENCE</scope>
    <source>
        <tissue evidence="1">Shoot tissue taken approximately 20 cm above the soil surface</tissue>
    </source>
</reference>
<evidence type="ECO:0000313" key="1">
    <source>
        <dbReference type="EMBL" id="JAD54480.1"/>
    </source>
</evidence>
<organism evidence="1">
    <name type="scientific">Arundo donax</name>
    <name type="common">Giant reed</name>
    <name type="synonym">Donax arundinaceus</name>
    <dbReference type="NCBI Taxonomy" id="35708"/>
    <lineage>
        <taxon>Eukaryota</taxon>
        <taxon>Viridiplantae</taxon>
        <taxon>Streptophyta</taxon>
        <taxon>Embryophyta</taxon>
        <taxon>Tracheophyta</taxon>
        <taxon>Spermatophyta</taxon>
        <taxon>Magnoliopsida</taxon>
        <taxon>Liliopsida</taxon>
        <taxon>Poales</taxon>
        <taxon>Poaceae</taxon>
        <taxon>PACMAD clade</taxon>
        <taxon>Arundinoideae</taxon>
        <taxon>Arundineae</taxon>
        <taxon>Arundo</taxon>
    </lineage>
</organism>
<name>A0A0A9AZX0_ARUDO</name>
<sequence length="13" mass="1728">MLKPRRNARRRHH</sequence>